<comment type="caution">
    <text evidence="1">The sequence shown here is derived from an EMBL/GenBank/DDBJ whole genome shotgun (WGS) entry which is preliminary data.</text>
</comment>
<evidence type="ECO:0000313" key="2">
    <source>
        <dbReference type="Proteomes" id="UP001592531"/>
    </source>
</evidence>
<evidence type="ECO:0000313" key="1">
    <source>
        <dbReference type="EMBL" id="MFC1418910.1"/>
    </source>
</evidence>
<keyword evidence="2" id="KW-1185">Reference proteome</keyword>
<gene>
    <name evidence="1" type="ORF">ACEZDE_20075</name>
</gene>
<dbReference type="PANTHER" id="PTHR38479:SF2">
    <property type="entry name" value="WINGED HELIX DNA-BINDING DOMAIN-CONTAINING PROTEIN"/>
    <property type="match status" value="1"/>
</dbReference>
<dbReference type="Pfam" id="PF06224">
    <property type="entry name" value="AlkZ-like"/>
    <property type="match status" value="1"/>
</dbReference>
<organism evidence="1 2">
    <name type="scientific">Streptacidiphilus cavernicola</name>
    <dbReference type="NCBI Taxonomy" id="3342716"/>
    <lineage>
        <taxon>Bacteria</taxon>
        <taxon>Bacillati</taxon>
        <taxon>Actinomycetota</taxon>
        <taxon>Actinomycetes</taxon>
        <taxon>Kitasatosporales</taxon>
        <taxon>Streptomycetaceae</taxon>
        <taxon>Streptacidiphilus</taxon>
    </lineage>
</organism>
<proteinExistence type="predicted"/>
<name>A0ABV6VYV4_9ACTN</name>
<reference evidence="1 2" key="1">
    <citation type="submission" date="2024-09" db="EMBL/GenBank/DDBJ databases">
        <authorList>
            <person name="Lee S.D."/>
        </authorList>
    </citation>
    <scope>NUCLEOTIDE SEQUENCE [LARGE SCALE GENOMIC DNA]</scope>
    <source>
        <strain evidence="1 2">N8-3</strain>
    </source>
</reference>
<keyword evidence="1" id="KW-0238">DNA-binding</keyword>
<dbReference type="GO" id="GO:0003677">
    <property type="term" value="F:DNA binding"/>
    <property type="evidence" value="ECO:0007669"/>
    <property type="project" value="UniProtKB-KW"/>
</dbReference>
<accession>A0ABV6VYV4</accession>
<dbReference type="RefSeq" id="WP_380537700.1">
    <property type="nucleotide sequence ID" value="NZ_JBHFAB010000014.1"/>
</dbReference>
<dbReference type="InterPro" id="IPR009351">
    <property type="entry name" value="AlkZ-like"/>
</dbReference>
<sequence>MTVLDTRALNRATLARQHLLTRTDATVHDAVAHLGGMQAQQPQEPFIGLWSRLHAFEPAALDRALTERQVVRTHLMRRTVHLVTADDALAWRARHDSMLRQRVTTTYRKELAGIDLDELAAAGRAVMADHQPRTMAELVQALEDRWPAPPRRALGELLVAALIPMAQLPPRGLWRTTAGVRNLPLADWLGRDPDPLPADDGDPVGQRLLRRYLAAYGPAAGADLRSWCGLSGLPAAVSAVRDELVSFRDARGRELLDLPDAPRPDPGTPAPVRFLPAFDNAVLGYHDRSRIIDDAHLSVSVAGLRVVLVDGRVSATWAVREGEFRIAPLRALSAPEREAVHAEAETLTAFLDDGRGPTPITYDDH</sequence>
<protein>
    <submittedName>
        <fullName evidence="1">Winged helix DNA-binding domain-containing protein</fullName>
    </submittedName>
</protein>
<dbReference type="EMBL" id="JBHFAB010000014">
    <property type="protein sequence ID" value="MFC1418910.1"/>
    <property type="molecule type" value="Genomic_DNA"/>
</dbReference>
<dbReference type="PANTHER" id="PTHR38479">
    <property type="entry name" value="LMO0824 PROTEIN"/>
    <property type="match status" value="1"/>
</dbReference>
<dbReference type="Proteomes" id="UP001592531">
    <property type="component" value="Unassembled WGS sequence"/>
</dbReference>